<keyword evidence="2" id="KW-1003">Cell membrane</keyword>
<evidence type="ECO:0000313" key="7">
    <source>
        <dbReference type="EMBL" id="MCQ8118229.1"/>
    </source>
</evidence>
<evidence type="ECO:0000256" key="3">
    <source>
        <dbReference type="ARBA" id="ARBA00022692"/>
    </source>
</evidence>
<evidence type="ECO:0000256" key="5">
    <source>
        <dbReference type="ARBA" id="ARBA00023136"/>
    </source>
</evidence>
<protein>
    <submittedName>
        <fullName evidence="7">Lipopolysaccharide biosynthesis protein</fullName>
    </submittedName>
</protein>
<evidence type="ECO:0000256" key="2">
    <source>
        <dbReference type="ARBA" id="ARBA00022475"/>
    </source>
</evidence>
<feature type="transmembrane region" description="Helical" evidence="6">
    <location>
        <begin position="132"/>
        <end position="154"/>
    </location>
</feature>
<feature type="transmembrane region" description="Helical" evidence="6">
    <location>
        <begin position="397"/>
        <end position="421"/>
    </location>
</feature>
<reference evidence="7 8" key="1">
    <citation type="submission" date="2022-07" db="EMBL/GenBank/DDBJ databases">
        <title>Methylomonas rivi sp. nov., Methylomonas rosea sp. nov., Methylomonas aureus sp. nov. and Methylomonas subterranea sp. nov., four novel methanotrophs isolated from a freshwater creek and the deep terrestrial subsurface.</title>
        <authorList>
            <person name="Abin C."/>
            <person name="Sankaranarayanan K."/>
            <person name="Garner C."/>
            <person name="Sindelar R."/>
            <person name="Kotary K."/>
            <person name="Garner R."/>
            <person name="Barclay S."/>
            <person name="Lawson P."/>
            <person name="Krumholz L."/>
        </authorList>
    </citation>
    <scope>NUCLEOTIDE SEQUENCE [LARGE SCALE GENOMIC DNA]</scope>
    <source>
        <strain evidence="7 8">WSC-7</strain>
    </source>
</reference>
<feature type="transmembrane region" description="Helical" evidence="6">
    <location>
        <begin position="306"/>
        <end position="328"/>
    </location>
</feature>
<evidence type="ECO:0000256" key="6">
    <source>
        <dbReference type="SAM" id="Phobius"/>
    </source>
</evidence>
<sequence length="429" mass="49360">MRIIKKFLFEYKESIVLRRFIKLFSVDSFVKASGIIFLPVYLHLMTQEEYAVFNYMLSVIGTFGLVLNFGLYVSQIKLYHSLRGEERASLLYTINVVLIVFLIIFLAPLYFFGWDDVLVNSLFSKSIAYHDYRWLILIGMISSVYSCMLLYFFMAEELVAEQQLYNLFRFIIGTGVGISAMYWLAGDKADIRAKAYLFSEIFALTFFFRFYINVVRPKMDVDLAIKALKIGFPIMCSAILGIIVNFSDKYFIEKYCSLADLSIYYLSFTLANIVTIIFSAFQNVWLPLFLKEKDVYLNLAKTKKTFLILGAVFVIVALFIWFGLFVAISFEIIDEKYSGVLRILPYTMITCIISGLTGLLINYVIYWNVTFLTILFGVLVACISLPLNYFGSKFYGILGVSVVGVLVSAVQFNLYCIFILIKKKHYANI</sequence>
<name>A0ABT1TTY6_9GAMM</name>
<dbReference type="PANTHER" id="PTHR30250">
    <property type="entry name" value="PST FAMILY PREDICTED COLANIC ACID TRANSPORTER"/>
    <property type="match status" value="1"/>
</dbReference>
<dbReference type="InterPro" id="IPR050833">
    <property type="entry name" value="Poly_Biosynth_Transport"/>
</dbReference>
<keyword evidence="5 6" id="KW-0472">Membrane</keyword>
<feature type="transmembrane region" description="Helical" evidence="6">
    <location>
        <begin position="263"/>
        <end position="286"/>
    </location>
</feature>
<comment type="subcellular location">
    <subcellularLocation>
        <location evidence="1">Cell membrane</location>
        <topology evidence="1">Multi-pass membrane protein</topology>
    </subcellularLocation>
</comment>
<keyword evidence="4 6" id="KW-1133">Transmembrane helix</keyword>
<feature type="transmembrane region" description="Helical" evidence="6">
    <location>
        <begin position="343"/>
        <end position="364"/>
    </location>
</feature>
<dbReference type="PANTHER" id="PTHR30250:SF11">
    <property type="entry name" value="O-ANTIGEN TRANSPORTER-RELATED"/>
    <property type="match status" value="1"/>
</dbReference>
<comment type="caution">
    <text evidence="7">The sequence shown here is derived from an EMBL/GenBank/DDBJ whole genome shotgun (WGS) entry which is preliminary data.</text>
</comment>
<dbReference type="Pfam" id="PF01943">
    <property type="entry name" value="Polysacc_synt"/>
    <property type="match status" value="1"/>
</dbReference>
<dbReference type="EMBL" id="JANIBL010000035">
    <property type="protein sequence ID" value="MCQ8118229.1"/>
    <property type="molecule type" value="Genomic_DNA"/>
</dbReference>
<evidence type="ECO:0000256" key="1">
    <source>
        <dbReference type="ARBA" id="ARBA00004651"/>
    </source>
</evidence>
<gene>
    <name evidence="7" type="ORF">NP589_12395</name>
</gene>
<keyword evidence="8" id="KW-1185">Reference proteome</keyword>
<keyword evidence="3 6" id="KW-0812">Transmembrane</keyword>
<feature type="transmembrane region" description="Helical" evidence="6">
    <location>
        <begin position="50"/>
        <end position="69"/>
    </location>
</feature>
<dbReference type="Proteomes" id="UP001524570">
    <property type="component" value="Unassembled WGS sequence"/>
</dbReference>
<dbReference type="InterPro" id="IPR002797">
    <property type="entry name" value="Polysacc_synth"/>
</dbReference>
<evidence type="ECO:0000313" key="8">
    <source>
        <dbReference type="Proteomes" id="UP001524570"/>
    </source>
</evidence>
<feature type="transmembrane region" description="Helical" evidence="6">
    <location>
        <begin position="90"/>
        <end position="112"/>
    </location>
</feature>
<dbReference type="RefSeq" id="WP_256607279.1">
    <property type="nucleotide sequence ID" value="NZ_JANIBL010000035.1"/>
</dbReference>
<accession>A0ABT1TTY6</accession>
<organism evidence="7 8">
    <name type="scientific">Methylomonas rosea</name>
    <dbReference type="NCBI Taxonomy" id="2952227"/>
    <lineage>
        <taxon>Bacteria</taxon>
        <taxon>Pseudomonadati</taxon>
        <taxon>Pseudomonadota</taxon>
        <taxon>Gammaproteobacteria</taxon>
        <taxon>Methylococcales</taxon>
        <taxon>Methylococcaceae</taxon>
        <taxon>Methylomonas</taxon>
    </lineage>
</organism>
<proteinExistence type="predicted"/>
<feature type="transmembrane region" description="Helical" evidence="6">
    <location>
        <begin position="191"/>
        <end position="211"/>
    </location>
</feature>
<feature type="transmembrane region" description="Helical" evidence="6">
    <location>
        <begin position="166"/>
        <end position="185"/>
    </location>
</feature>
<feature type="transmembrane region" description="Helical" evidence="6">
    <location>
        <begin position="371"/>
        <end position="391"/>
    </location>
</feature>
<feature type="transmembrane region" description="Helical" evidence="6">
    <location>
        <begin position="223"/>
        <end position="243"/>
    </location>
</feature>
<feature type="transmembrane region" description="Helical" evidence="6">
    <location>
        <begin position="20"/>
        <end position="44"/>
    </location>
</feature>
<evidence type="ECO:0000256" key="4">
    <source>
        <dbReference type="ARBA" id="ARBA00022989"/>
    </source>
</evidence>